<gene>
    <name evidence="2" type="ORF">Fcan01_06593</name>
</gene>
<keyword evidence="1" id="KW-1133">Transmembrane helix</keyword>
<evidence type="ECO:0000313" key="2">
    <source>
        <dbReference type="EMBL" id="OXA58233.1"/>
    </source>
</evidence>
<comment type="caution">
    <text evidence="2">The sequence shown here is derived from an EMBL/GenBank/DDBJ whole genome shotgun (WGS) entry which is preliminary data.</text>
</comment>
<accession>A0A226EKJ7</accession>
<keyword evidence="1" id="KW-0812">Transmembrane</keyword>
<organism evidence="2 3">
    <name type="scientific">Folsomia candida</name>
    <name type="common">Springtail</name>
    <dbReference type="NCBI Taxonomy" id="158441"/>
    <lineage>
        <taxon>Eukaryota</taxon>
        <taxon>Metazoa</taxon>
        <taxon>Ecdysozoa</taxon>
        <taxon>Arthropoda</taxon>
        <taxon>Hexapoda</taxon>
        <taxon>Collembola</taxon>
        <taxon>Entomobryomorpha</taxon>
        <taxon>Isotomoidea</taxon>
        <taxon>Isotomidae</taxon>
        <taxon>Proisotominae</taxon>
        <taxon>Folsomia</taxon>
    </lineage>
</organism>
<proteinExistence type="predicted"/>
<keyword evidence="3" id="KW-1185">Reference proteome</keyword>
<sequence>MFRPTEMENIFGVISVVAIGLFVLINNQVDGEIIPYSYARGRDVAAVERRYQNFQNAKARGASTDELNEICGPVAQHQTQCALAGRPSDAATMFCDSMCCLAGSKVGNCGKVKLQIKPDWLALITSLTSNNTLSSLKNLNPKLAKECSCSDDPADVKCGPDGSFLGIRCPFDNSACWRKCCRQGKSDGKCRWFSCKCK</sequence>
<protein>
    <submittedName>
        <fullName evidence="2">Uncharacterized protein</fullName>
    </submittedName>
</protein>
<feature type="transmembrane region" description="Helical" evidence="1">
    <location>
        <begin position="7"/>
        <end position="25"/>
    </location>
</feature>
<reference evidence="2 3" key="1">
    <citation type="submission" date="2015-12" db="EMBL/GenBank/DDBJ databases">
        <title>The genome of Folsomia candida.</title>
        <authorList>
            <person name="Faddeeva A."/>
            <person name="Derks M.F."/>
            <person name="Anvar Y."/>
            <person name="Smit S."/>
            <person name="Van Straalen N."/>
            <person name="Roelofs D."/>
        </authorList>
    </citation>
    <scope>NUCLEOTIDE SEQUENCE [LARGE SCALE GENOMIC DNA]</scope>
    <source>
        <strain evidence="2 3">VU population</strain>
        <tissue evidence="2">Whole body</tissue>
    </source>
</reference>
<evidence type="ECO:0000256" key="1">
    <source>
        <dbReference type="SAM" id="Phobius"/>
    </source>
</evidence>
<dbReference type="EMBL" id="LNIX01000003">
    <property type="protein sequence ID" value="OXA58233.1"/>
    <property type="molecule type" value="Genomic_DNA"/>
</dbReference>
<dbReference type="Proteomes" id="UP000198287">
    <property type="component" value="Unassembled WGS sequence"/>
</dbReference>
<name>A0A226EKJ7_FOLCA</name>
<keyword evidence="1" id="KW-0472">Membrane</keyword>
<evidence type="ECO:0000313" key="3">
    <source>
        <dbReference type="Proteomes" id="UP000198287"/>
    </source>
</evidence>
<dbReference type="AlphaFoldDB" id="A0A226EKJ7"/>